<dbReference type="Proteomes" id="UP000233556">
    <property type="component" value="Unassembled WGS sequence"/>
</dbReference>
<accession>A0A2I0T6I4</accession>
<feature type="signal peptide" evidence="2">
    <location>
        <begin position="1"/>
        <end position="19"/>
    </location>
</feature>
<feature type="chain" id="PRO_5014141708" evidence="2">
    <location>
        <begin position="20"/>
        <end position="79"/>
    </location>
</feature>
<feature type="compositionally biased region" description="Polar residues" evidence="1">
    <location>
        <begin position="65"/>
        <end position="79"/>
    </location>
</feature>
<name>A0A2I0T6I4_LIMLA</name>
<evidence type="ECO:0000313" key="3">
    <source>
        <dbReference type="EMBL" id="PKU29411.1"/>
    </source>
</evidence>
<dbReference type="EMBL" id="KZ517180">
    <property type="protein sequence ID" value="PKU29411.1"/>
    <property type="molecule type" value="Genomic_DNA"/>
</dbReference>
<protein>
    <submittedName>
        <fullName evidence="3">Uncharacterized protein</fullName>
    </submittedName>
</protein>
<feature type="region of interest" description="Disordered" evidence="1">
    <location>
        <begin position="35"/>
        <end position="79"/>
    </location>
</feature>
<keyword evidence="2" id="KW-0732">Signal</keyword>
<feature type="compositionally biased region" description="Basic and acidic residues" evidence="1">
    <location>
        <begin position="46"/>
        <end position="55"/>
    </location>
</feature>
<evidence type="ECO:0000313" key="4">
    <source>
        <dbReference type="Proteomes" id="UP000233556"/>
    </source>
</evidence>
<organism evidence="3 4">
    <name type="scientific">Limosa lapponica baueri</name>
    <dbReference type="NCBI Taxonomy" id="1758121"/>
    <lineage>
        <taxon>Eukaryota</taxon>
        <taxon>Metazoa</taxon>
        <taxon>Chordata</taxon>
        <taxon>Craniata</taxon>
        <taxon>Vertebrata</taxon>
        <taxon>Euteleostomi</taxon>
        <taxon>Archelosauria</taxon>
        <taxon>Archosauria</taxon>
        <taxon>Dinosauria</taxon>
        <taxon>Saurischia</taxon>
        <taxon>Theropoda</taxon>
        <taxon>Coelurosauria</taxon>
        <taxon>Aves</taxon>
        <taxon>Neognathae</taxon>
        <taxon>Neoaves</taxon>
        <taxon>Charadriiformes</taxon>
        <taxon>Scolopacidae</taxon>
        <taxon>Limosa</taxon>
    </lineage>
</organism>
<dbReference type="AlphaFoldDB" id="A0A2I0T6I4"/>
<reference evidence="4" key="1">
    <citation type="submission" date="2017-11" db="EMBL/GenBank/DDBJ databases">
        <authorList>
            <person name="Lima N.C."/>
            <person name="Parody-Merino A.M."/>
            <person name="Battley P.F."/>
            <person name="Fidler A.E."/>
            <person name="Prosdocimi F."/>
        </authorList>
    </citation>
    <scope>NUCLEOTIDE SEQUENCE [LARGE SCALE GENOMIC DNA]</scope>
</reference>
<proteinExistence type="predicted"/>
<feature type="compositionally biased region" description="Low complexity" evidence="1">
    <location>
        <begin position="35"/>
        <end position="45"/>
    </location>
</feature>
<sequence>MRLVVWALTNPLQLLAAQASSSTPVVVSRVCETGTEETAAASSSEPEVKRPRIEESSGAVPAQTGVITSTMPQGQATSE</sequence>
<reference evidence="4" key="2">
    <citation type="submission" date="2017-12" db="EMBL/GenBank/DDBJ databases">
        <title>Genome sequence of the Bar-tailed Godwit (Limosa lapponica baueri).</title>
        <authorList>
            <person name="Lima N.C.B."/>
            <person name="Parody-Merino A.M."/>
            <person name="Battley P.F."/>
            <person name="Fidler A.E."/>
            <person name="Prosdocimi F."/>
        </authorList>
    </citation>
    <scope>NUCLEOTIDE SEQUENCE [LARGE SCALE GENOMIC DNA]</scope>
</reference>
<gene>
    <name evidence="3" type="ORF">llap_20286</name>
</gene>
<evidence type="ECO:0000256" key="2">
    <source>
        <dbReference type="SAM" id="SignalP"/>
    </source>
</evidence>
<evidence type="ECO:0000256" key="1">
    <source>
        <dbReference type="SAM" id="MobiDB-lite"/>
    </source>
</evidence>
<keyword evidence="4" id="KW-1185">Reference proteome</keyword>